<evidence type="ECO:0000313" key="1">
    <source>
        <dbReference type="EMBL" id="GAH12917.1"/>
    </source>
</evidence>
<comment type="caution">
    <text evidence="1">The sequence shown here is derived from an EMBL/GenBank/DDBJ whole genome shotgun (WGS) entry which is preliminary data.</text>
</comment>
<reference evidence="1" key="1">
    <citation type="journal article" date="2014" name="Front. Microbiol.">
        <title>High frequency of phylogenetically diverse reductive dehalogenase-homologous genes in deep subseafloor sedimentary metagenomes.</title>
        <authorList>
            <person name="Kawai M."/>
            <person name="Futagami T."/>
            <person name="Toyoda A."/>
            <person name="Takaki Y."/>
            <person name="Nishi S."/>
            <person name="Hori S."/>
            <person name="Arai W."/>
            <person name="Tsubouchi T."/>
            <person name="Morono Y."/>
            <person name="Uchiyama I."/>
            <person name="Ito T."/>
            <person name="Fujiyama A."/>
            <person name="Inagaki F."/>
            <person name="Takami H."/>
        </authorList>
    </citation>
    <scope>NUCLEOTIDE SEQUENCE</scope>
    <source>
        <strain evidence="1">Expedition CK06-06</strain>
    </source>
</reference>
<name>X1CYH2_9ZZZZ</name>
<protein>
    <recommendedName>
        <fullName evidence="2">Di-haem cytochrome c peroxidase domain-containing protein</fullName>
    </recommendedName>
</protein>
<feature type="non-terminal residue" evidence="1">
    <location>
        <position position="178"/>
    </location>
</feature>
<dbReference type="AlphaFoldDB" id="X1CYH2"/>
<dbReference type="GO" id="GO:0020037">
    <property type="term" value="F:heme binding"/>
    <property type="evidence" value="ECO:0007669"/>
    <property type="project" value="InterPro"/>
</dbReference>
<proteinExistence type="predicted"/>
<dbReference type="InterPro" id="IPR036909">
    <property type="entry name" value="Cyt_c-like_dom_sf"/>
</dbReference>
<organism evidence="1">
    <name type="scientific">marine sediment metagenome</name>
    <dbReference type="NCBI Taxonomy" id="412755"/>
    <lineage>
        <taxon>unclassified sequences</taxon>
        <taxon>metagenomes</taxon>
        <taxon>ecological metagenomes</taxon>
    </lineage>
</organism>
<dbReference type="Gene3D" id="2.130.10.10">
    <property type="entry name" value="YVTN repeat-like/Quinoprotein amine dehydrogenase"/>
    <property type="match status" value="1"/>
</dbReference>
<dbReference type="EMBL" id="BART01035284">
    <property type="protein sequence ID" value="GAH12917.1"/>
    <property type="molecule type" value="Genomic_DNA"/>
</dbReference>
<evidence type="ECO:0008006" key="2">
    <source>
        <dbReference type="Google" id="ProtNLM"/>
    </source>
</evidence>
<gene>
    <name evidence="1" type="ORF">S01H4_60004</name>
</gene>
<dbReference type="SUPFAM" id="SSF63825">
    <property type="entry name" value="YWTD domain"/>
    <property type="match status" value="1"/>
</dbReference>
<accession>X1CYH2</accession>
<sequence length="178" mass="19550">MSTNAMTIVNTADNTRLTTVLLDDVDLGAANPWGLECTDDGKYICVAHSGTHEISVIDRVAMHEKIDMVVKGEKVSDVSSSIEDIPNDLSFLVGIRRRIKLTGNGPRNLTMIGTKAYVCEYFTDSIGVVDISPDIRPNAMSIALGPKVEMDDVRKGEMFFYDASLCFQKWLSCATCHP</sequence>
<dbReference type="InterPro" id="IPR015943">
    <property type="entry name" value="WD40/YVTN_repeat-like_dom_sf"/>
</dbReference>
<dbReference type="GO" id="GO:0009055">
    <property type="term" value="F:electron transfer activity"/>
    <property type="evidence" value="ECO:0007669"/>
    <property type="project" value="InterPro"/>
</dbReference>
<dbReference type="SUPFAM" id="SSF46626">
    <property type="entry name" value="Cytochrome c"/>
    <property type="match status" value="1"/>
</dbReference>